<proteinExistence type="inferred from homology"/>
<evidence type="ECO:0008006" key="12">
    <source>
        <dbReference type="Google" id="ProtNLM"/>
    </source>
</evidence>
<feature type="compositionally biased region" description="Polar residues" evidence="7">
    <location>
        <begin position="1"/>
        <end position="12"/>
    </location>
</feature>
<dbReference type="PROSITE" id="PS51214">
    <property type="entry name" value="IBB"/>
    <property type="match status" value="1"/>
</dbReference>
<evidence type="ECO:0000259" key="9">
    <source>
        <dbReference type="PROSITE" id="PS51214"/>
    </source>
</evidence>
<dbReference type="STRING" id="1890364.A0A2P6N034"/>
<dbReference type="GO" id="GO:0006606">
    <property type="term" value="P:protein import into nucleus"/>
    <property type="evidence" value="ECO:0007669"/>
    <property type="project" value="InterPro"/>
</dbReference>
<dbReference type="PROSITE" id="PS50176">
    <property type="entry name" value="ARM_REPEAT"/>
    <property type="match status" value="2"/>
</dbReference>
<evidence type="ECO:0000313" key="10">
    <source>
        <dbReference type="EMBL" id="PRP77312.1"/>
    </source>
</evidence>
<dbReference type="InterPro" id="IPR036975">
    <property type="entry name" value="Importin-a_IBB_sf"/>
</dbReference>
<keyword evidence="3" id="KW-0677">Repeat</keyword>
<comment type="caution">
    <text evidence="10">The sequence shown here is derived from an EMBL/GenBank/DDBJ whole genome shotgun (WGS) entry which is preliminary data.</text>
</comment>
<feature type="region of interest" description="Disordered" evidence="7">
    <location>
        <begin position="656"/>
        <end position="703"/>
    </location>
</feature>
<organism evidence="10 11">
    <name type="scientific">Planoprotostelium fungivorum</name>
    <dbReference type="NCBI Taxonomy" id="1890364"/>
    <lineage>
        <taxon>Eukaryota</taxon>
        <taxon>Amoebozoa</taxon>
        <taxon>Evosea</taxon>
        <taxon>Variosea</taxon>
        <taxon>Cavosteliida</taxon>
        <taxon>Cavosteliaceae</taxon>
        <taxon>Planoprotostelium</taxon>
    </lineage>
</organism>
<keyword evidence="11" id="KW-1185">Reference proteome</keyword>
<dbReference type="InterPro" id="IPR000595">
    <property type="entry name" value="cNMP-bd_dom"/>
</dbReference>
<dbReference type="Gene3D" id="2.60.40.2700">
    <property type="match status" value="1"/>
</dbReference>
<evidence type="ECO:0000256" key="4">
    <source>
        <dbReference type="ARBA" id="ARBA00022927"/>
    </source>
</evidence>
<protein>
    <recommendedName>
        <fullName evidence="12">Cyclic nucleotide-binding domain-containing protein</fullName>
    </recommendedName>
</protein>
<dbReference type="SUPFAM" id="SSF48371">
    <property type="entry name" value="ARM repeat"/>
    <property type="match status" value="1"/>
</dbReference>
<dbReference type="InParanoid" id="A0A2P6N034"/>
<feature type="repeat" description="ARM" evidence="5">
    <location>
        <begin position="112"/>
        <end position="154"/>
    </location>
</feature>
<feature type="region of interest" description="Disordered" evidence="7">
    <location>
        <begin position="1"/>
        <end position="34"/>
    </location>
</feature>
<evidence type="ECO:0000259" key="8">
    <source>
        <dbReference type="PROSITE" id="PS50042"/>
    </source>
</evidence>
<feature type="repeat" description="ARM" evidence="5">
    <location>
        <begin position="154"/>
        <end position="182"/>
    </location>
</feature>
<keyword evidence="4" id="KW-0653">Protein transport</keyword>
<dbReference type="InterPro" id="IPR002652">
    <property type="entry name" value="Importin-a_IBB"/>
</dbReference>
<feature type="compositionally biased region" description="Polar residues" evidence="7">
    <location>
        <begin position="665"/>
        <end position="691"/>
    </location>
</feature>
<dbReference type="Pfam" id="PF00027">
    <property type="entry name" value="cNMP_binding"/>
    <property type="match status" value="2"/>
</dbReference>
<feature type="compositionally biased region" description="Basic and acidic residues" evidence="7">
    <location>
        <begin position="22"/>
        <end position="34"/>
    </location>
</feature>
<reference evidence="10 11" key="1">
    <citation type="journal article" date="2018" name="Genome Biol. Evol.">
        <title>Multiple Roots of Fruiting Body Formation in Amoebozoa.</title>
        <authorList>
            <person name="Hillmann F."/>
            <person name="Forbes G."/>
            <person name="Novohradska S."/>
            <person name="Ferling I."/>
            <person name="Riege K."/>
            <person name="Groth M."/>
            <person name="Westermann M."/>
            <person name="Marz M."/>
            <person name="Spaller T."/>
            <person name="Winckler T."/>
            <person name="Schaap P."/>
            <person name="Glockner G."/>
        </authorList>
    </citation>
    <scope>NUCLEOTIDE SEQUENCE [LARGE SCALE GENOMIC DNA]</scope>
    <source>
        <strain evidence="10 11">Jena</strain>
    </source>
</reference>
<dbReference type="Gene3D" id="1.25.10.10">
    <property type="entry name" value="Leucine-rich Repeat Variant"/>
    <property type="match status" value="1"/>
</dbReference>
<dbReference type="PANTHER" id="PTHR23316">
    <property type="entry name" value="IMPORTIN ALPHA"/>
    <property type="match status" value="1"/>
</dbReference>
<evidence type="ECO:0000256" key="6">
    <source>
        <dbReference type="PROSITE-ProRule" id="PRU00561"/>
    </source>
</evidence>
<dbReference type="InterPro" id="IPR016024">
    <property type="entry name" value="ARM-type_fold"/>
</dbReference>
<dbReference type="InterPro" id="IPR000225">
    <property type="entry name" value="Armadillo"/>
</dbReference>
<feature type="domain" description="IBB" evidence="9">
    <location>
        <begin position="1"/>
        <end position="57"/>
    </location>
</feature>
<feature type="domain" description="Cyclic nucleotide-binding" evidence="8">
    <location>
        <begin position="979"/>
        <end position="1094"/>
    </location>
</feature>
<dbReference type="InterPro" id="IPR014710">
    <property type="entry name" value="RmlC-like_jellyroll"/>
</dbReference>
<dbReference type="GO" id="GO:0007154">
    <property type="term" value="P:cell communication"/>
    <property type="evidence" value="ECO:0007669"/>
    <property type="project" value="UniProtKB-ARBA"/>
</dbReference>
<dbReference type="Pfam" id="PF00514">
    <property type="entry name" value="Arm"/>
    <property type="match status" value="6"/>
</dbReference>
<dbReference type="CDD" id="cd00038">
    <property type="entry name" value="CAP_ED"/>
    <property type="match status" value="2"/>
</dbReference>
<dbReference type="Gene3D" id="1.20.5.690">
    <property type="entry name" value="Importin-alpha, importin-beta-binding domain"/>
    <property type="match status" value="1"/>
</dbReference>
<dbReference type="InterPro" id="IPR056284">
    <property type="entry name" value="AIR9-like_A9"/>
</dbReference>
<evidence type="ECO:0000313" key="11">
    <source>
        <dbReference type="Proteomes" id="UP000241769"/>
    </source>
</evidence>
<dbReference type="GO" id="GO:0005634">
    <property type="term" value="C:nucleus"/>
    <property type="evidence" value="ECO:0007669"/>
    <property type="project" value="UniProtKB-ARBA"/>
</dbReference>
<dbReference type="OrthoDB" id="16542at2759"/>
<dbReference type="PROSITE" id="PS50042">
    <property type="entry name" value="CNMP_BINDING_3"/>
    <property type="match status" value="2"/>
</dbReference>
<dbReference type="SUPFAM" id="SSF51206">
    <property type="entry name" value="cAMP-binding domain-like"/>
    <property type="match status" value="2"/>
</dbReference>
<dbReference type="Pfam" id="PF16186">
    <property type="entry name" value="Arm_3"/>
    <property type="match status" value="1"/>
</dbReference>
<dbReference type="InterPro" id="IPR032413">
    <property type="entry name" value="Arm_3"/>
</dbReference>
<gene>
    <name evidence="10" type="ORF">PROFUN_05557</name>
</gene>
<evidence type="ECO:0000256" key="7">
    <source>
        <dbReference type="SAM" id="MobiDB-lite"/>
    </source>
</evidence>
<dbReference type="FunFam" id="1.25.10.10:FF:000009">
    <property type="entry name" value="Importin subunit alpha"/>
    <property type="match status" value="1"/>
</dbReference>
<keyword evidence="2 6" id="KW-0813">Transport</keyword>
<sequence>MSSRNSPAGSQRKNIKQGVSLDEARRRRGDEALEIRKNKREEGIMKRRAMFSVDESYSSPVITATPEVANIPSIVQNVLNPDQDRQLEAVVQLRKLLSIEKNPPISQILATGVLPNLVNLLTSPVPKISFEAAWAVTNIASGTSEQTAAVIHAGAVPAFIYLLGSSDPEVREQAVWAIGNIAGDSAQCRDFVLQNNVLGPLLQILSVEQKQSMLRNATWALSNLCRGKPQPDFRVLSVAVPVLARLLHSDDNEILTDSLWAFSYLTDAQDAQIEAILGSGFAGRVVELLSHTSTTVQTPALRVVGNIVTGSDTITQTMINLNILKPLWSLLQSPRKALRKEAAWTVSNITAGNTSQTQAVFEAQIIPLITNLLKVGDFDIKKECAWVLSNASTHKNPKQIKYISDQGGIKLMIDLLKSSDSKVISIAFEFLDNVLSTGAKVAKEGVNPYCSIVEECDGVDLLENLQTHNSQEVYEKAQTLLEKYFDAEDVDENENSNNQFQFTAPQPTTFSLYINNCLMLIFSFICTLDRNLFLGNDVSCLQRRVKSHRNIHKFEGTITIKQNARTVATQPFTQDYILLDNPTRLQTDGIHLREMEDPTRFKHYRSLSELEYGKIYLTDNNNQLERISSVEVILRGSREAIILVAPSQGVVRTFVSSPRTEHTHSATAQPSSSQLRRQELTSSKDMATSPYSRRLREKPATVTVDAHEPKIQDLSITGAAKRSHLGFLSLQYVFENGTEGASLFQWERNNNGSWDFIPGANDRTYTPTVEDAGTEVRVRVIPVNSNNVQGAEAVSPSIELTLDNKIKEEVSSHATKKRATFDVSHTTLTHPHTLQILVGYGSTPVARTLVVTNSRLEIHHRNRPFTFGDVRIPLKADSLVFSHPSNPSILCFHLEPQEASIIGSSSVMVRTTEEGQSNAPENHSPLLNHPTRGTDLELVCESNYERDVILLTIRGRIEQLSNVKKPEEKKQKEVVATGLQYYLTEGDWQLMLTNANEFTYHEGDVIFDQGTPNNSLYRIRSGNVRIAKEGKVIGRMGPGSVLGEMSFLGNNVTTASVIAEGEVRVAEVEVQFIKQLFEVEPLLALKFYRNIAMKLSSRLRGLTGETVEKPGNIAPVVHGKSNEGWDIFARKRKSVAPDVLMMREYQRCSIDGRNAVCQLYQPKLEFITKVFGFKKRNDIFFTDIESITKFGDNGLKIVSRRKKEDKNVTFGHNKDRDEVFGLVNSILSKITSNGEKTSSGHYATSQGDATAVITDNATKAGVGQAEAISLNKPLTEEEEAQEKMDWNAIMSEAERRLYTKGQTILAQGDLYQRLYQVSSGKCVIDINEGVIGEVNEGEIFGEMSFLQLRSASAAITAASDNVELYVIEGYKLNRLIRQNTALGARFFKYIALVLEGRVQKREQQVYAAANQGQQNILSQ</sequence>
<accession>A0A2P6N034</accession>
<evidence type="ECO:0000256" key="5">
    <source>
        <dbReference type="PROSITE-ProRule" id="PRU00259"/>
    </source>
</evidence>
<dbReference type="EMBL" id="MDYQ01000269">
    <property type="protein sequence ID" value="PRP77312.1"/>
    <property type="molecule type" value="Genomic_DNA"/>
</dbReference>
<dbReference type="Pfam" id="PF23197">
    <property type="entry name" value="IG_AIR9"/>
    <property type="match status" value="1"/>
</dbReference>
<dbReference type="SMART" id="SM00100">
    <property type="entry name" value="cNMP"/>
    <property type="match status" value="2"/>
</dbReference>
<dbReference type="Pfam" id="PF01749">
    <property type="entry name" value="IBB"/>
    <property type="match status" value="1"/>
</dbReference>
<evidence type="ECO:0000256" key="3">
    <source>
        <dbReference type="ARBA" id="ARBA00022737"/>
    </source>
</evidence>
<comment type="similarity">
    <text evidence="1">Belongs to the importin alpha family.</text>
</comment>
<dbReference type="InterPro" id="IPR011989">
    <property type="entry name" value="ARM-like"/>
</dbReference>
<dbReference type="SMART" id="SM00185">
    <property type="entry name" value="ARM"/>
    <property type="match status" value="8"/>
</dbReference>
<dbReference type="Proteomes" id="UP000241769">
    <property type="component" value="Unassembled WGS sequence"/>
</dbReference>
<name>A0A2P6N034_9EUKA</name>
<dbReference type="GO" id="GO:0061608">
    <property type="term" value="F:nuclear import signal receptor activity"/>
    <property type="evidence" value="ECO:0007669"/>
    <property type="project" value="InterPro"/>
</dbReference>
<evidence type="ECO:0000256" key="2">
    <source>
        <dbReference type="ARBA" id="ARBA00022448"/>
    </source>
</evidence>
<evidence type="ECO:0000256" key="1">
    <source>
        <dbReference type="ARBA" id="ARBA00010394"/>
    </source>
</evidence>
<dbReference type="GO" id="GO:0023052">
    <property type="term" value="P:signaling"/>
    <property type="evidence" value="ECO:0007669"/>
    <property type="project" value="UniProtKB-ARBA"/>
</dbReference>
<feature type="domain" description="Cyclic nucleotide-binding" evidence="8">
    <location>
        <begin position="1289"/>
        <end position="1376"/>
    </location>
</feature>
<dbReference type="InterPro" id="IPR018490">
    <property type="entry name" value="cNMP-bd_dom_sf"/>
</dbReference>
<dbReference type="Gene3D" id="2.60.120.10">
    <property type="entry name" value="Jelly Rolls"/>
    <property type="match status" value="2"/>
</dbReference>